<evidence type="ECO:0000256" key="1">
    <source>
        <dbReference type="RuleBase" id="RU003682"/>
    </source>
</evidence>
<dbReference type="InterPro" id="IPR044861">
    <property type="entry name" value="IPNS-like_FE2OG_OXY"/>
</dbReference>
<comment type="caution">
    <text evidence="3">The sequence shown here is derived from an EMBL/GenBank/DDBJ whole genome shotgun (WGS) entry which is preliminary data.</text>
</comment>
<dbReference type="PROSITE" id="PS51471">
    <property type="entry name" value="FE2OG_OXY"/>
    <property type="match status" value="1"/>
</dbReference>
<dbReference type="EMBL" id="SGPL01000714">
    <property type="protein sequence ID" value="THH08242.1"/>
    <property type="molecule type" value="Genomic_DNA"/>
</dbReference>
<dbReference type="PRINTS" id="PR00682">
    <property type="entry name" value="IPNSYNTHASE"/>
</dbReference>
<gene>
    <name evidence="3" type="ORF">EW146_g9056</name>
</gene>
<dbReference type="InterPro" id="IPR050231">
    <property type="entry name" value="Iron_ascorbate_oxido_reductase"/>
</dbReference>
<keyword evidence="1" id="KW-0408">Iron</keyword>
<dbReference type="GO" id="GO:0016491">
    <property type="term" value="F:oxidoreductase activity"/>
    <property type="evidence" value="ECO:0007669"/>
    <property type="project" value="UniProtKB-KW"/>
</dbReference>
<dbReference type="InterPro" id="IPR026992">
    <property type="entry name" value="DIOX_N"/>
</dbReference>
<organism evidence="3 4">
    <name type="scientific">Bondarzewia mesenterica</name>
    <dbReference type="NCBI Taxonomy" id="1095465"/>
    <lineage>
        <taxon>Eukaryota</taxon>
        <taxon>Fungi</taxon>
        <taxon>Dikarya</taxon>
        <taxon>Basidiomycota</taxon>
        <taxon>Agaricomycotina</taxon>
        <taxon>Agaricomycetes</taxon>
        <taxon>Russulales</taxon>
        <taxon>Bondarzewiaceae</taxon>
        <taxon>Bondarzewia</taxon>
    </lineage>
</organism>
<reference evidence="3 4" key="1">
    <citation type="submission" date="2019-02" db="EMBL/GenBank/DDBJ databases">
        <title>Genome sequencing of the rare red list fungi Bondarzewia mesenterica.</title>
        <authorList>
            <person name="Buettner E."/>
            <person name="Kellner H."/>
        </authorList>
    </citation>
    <scope>NUCLEOTIDE SEQUENCE [LARGE SCALE GENOMIC DNA]</scope>
    <source>
        <strain evidence="3 4">DSM 108281</strain>
    </source>
</reference>
<name>A0A4S4L9A2_9AGAM</name>
<dbReference type="GO" id="GO:0046872">
    <property type="term" value="F:metal ion binding"/>
    <property type="evidence" value="ECO:0007669"/>
    <property type="project" value="UniProtKB-KW"/>
</dbReference>
<protein>
    <recommendedName>
        <fullName evidence="2">Fe2OG dioxygenase domain-containing protein</fullName>
    </recommendedName>
</protein>
<dbReference type="OrthoDB" id="288590at2759"/>
<dbReference type="Pfam" id="PF14226">
    <property type="entry name" value="DIOX_N"/>
    <property type="match status" value="1"/>
</dbReference>
<accession>A0A4S4L9A2</accession>
<dbReference type="SUPFAM" id="SSF51197">
    <property type="entry name" value="Clavaminate synthase-like"/>
    <property type="match status" value="1"/>
</dbReference>
<feature type="domain" description="Fe2OG dioxygenase" evidence="2">
    <location>
        <begin position="203"/>
        <end position="304"/>
    </location>
</feature>
<dbReference type="AlphaFoldDB" id="A0A4S4L9A2"/>
<evidence type="ECO:0000313" key="3">
    <source>
        <dbReference type="EMBL" id="THH08242.1"/>
    </source>
</evidence>
<dbReference type="InterPro" id="IPR005123">
    <property type="entry name" value="Oxoglu/Fe-dep_dioxygenase_dom"/>
</dbReference>
<dbReference type="Gene3D" id="2.60.120.330">
    <property type="entry name" value="B-lactam Antibiotic, Isopenicillin N Synthase, Chain"/>
    <property type="match status" value="1"/>
</dbReference>
<evidence type="ECO:0000259" key="2">
    <source>
        <dbReference type="PROSITE" id="PS51471"/>
    </source>
</evidence>
<evidence type="ECO:0000313" key="4">
    <source>
        <dbReference type="Proteomes" id="UP000310158"/>
    </source>
</evidence>
<dbReference type="InterPro" id="IPR027443">
    <property type="entry name" value="IPNS-like_sf"/>
</dbReference>
<sequence length="356" mass="39514">MLSLNFTVVLGTNTREGGGKGAKGKRKRSGTKGVIDVSALISSTQSPSPEAIQASKRIYDAFSTSGFFQIVGHDVPLDLQTSLVQCIDQFFAQPKEDKVALHVKNGGVAWRGYMPLGGESTHGRTDRKEGMYFGLEHPSDHQHTGMPLHGKNQFPDAAIPTMRAIVLEYIDQIIRLGKIICDGISLSLGLDRDFVRNNYLQPEPVALFRCFKYPGSEREEDIYGIGEHSDFGLLTILKQTAPGLQVLSPQHEWVDVPVVNNAFVCSVGDMLDMMTGGRFKSSRHRVLSPAPNTTRLSFPFFFDYSWTAKIKPFPLSHLPPLFVSEEAENKARWATTTFTSVDGEWWQYLAKKGPCS</sequence>
<proteinExistence type="inferred from homology"/>
<keyword evidence="4" id="KW-1185">Reference proteome</keyword>
<dbReference type="Proteomes" id="UP000310158">
    <property type="component" value="Unassembled WGS sequence"/>
</dbReference>
<keyword evidence="1" id="KW-0560">Oxidoreductase</keyword>
<keyword evidence="1" id="KW-0479">Metal-binding</keyword>
<dbReference type="PANTHER" id="PTHR47990">
    <property type="entry name" value="2-OXOGLUTARATE (2OG) AND FE(II)-DEPENDENT OXYGENASE SUPERFAMILY PROTEIN-RELATED"/>
    <property type="match status" value="1"/>
</dbReference>
<dbReference type="Pfam" id="PF03171">
    <property type="entry name" value="2OG-FeII_Oxy"/>
    <property type="match status" value="1"/>
</dbReference>
<comment type="similarity">
    <text evidence="1">Belongs to the iron/ascorbate-dependent oxidoreductase family.</text>
</comment>